<dbReference type="GO" id="GO:0004527">
    <property type="term" value="F:exonuclease activity"/>
    <property type="evidence" value="ECO:0007669"/>
    <property type="project" value="UniProtKB-KW"/>
</dbReference>
<keyword evidence="2" id="KW-0540">Nuclease</keyword>
<dbReference type="Gene3D" id="3.30.420.10">
    <property type="entry name" value="Ribonuclease H-like superfamily/Ribonuclease H"/>
    <property type="match status" value="1"/>
</dbReference>
<dbReference type="InterPro" id="IPR047296">
    <property type="entry name" value="GIY-YIG_UvrC_Cho"/>
</dbReference>
<keyword evidence="2" id="KW-0269">Exonuclease</keyword>
<reference evidence="3" key="1">
    <citation type="journal article" date="2019" name="Int. J. Syst. Evol. Microbiol.">
        <title>The Global Catalogue of Microorganisms (GCM) 10K type strain sequencing project: providing services to taxonomists for standard genome sequencing and annotation.</title>
        <authorList>
            <consortium name="The Broad Institute Genomics Platform"/>
            <consortium name="The Broad Institute Genome Sequencing Center for Infectious Disease"/>
            <person name="Wu L."/>
            <person name="Ma J."/>
        </authorList>
    </citation>
    <scope>NUCLEOTIDE SEQUENCE [LARGE SCALE GENOMIC DNA]</scope>
    <source>
        <strain evidence="3">CECT 8010</strain>
    </source>
</reference>
<keyword evidence="2" id="KW-0378">Hydrolase</keyword>
<dbReference type="CDD" id="cd10434">
    <property type="entry name" value="GIY-YIG_UvrC_Cho"/>
    <property type="match status" value="1"/>
</dbReference>
<dbReference type="NCBIfam" id="TIGR00573">
    <property type="entry name" value="dnaq"/>
    <property type="match status" value="1"/>
</dbReference>
<proteinExistence type="predicted"/>
<protein>
    <submittedName>
        <fullName evidence="2">Exonuclease domain-containing protein</fullName>
    </submittedName>
</protein>
<accession>A0ABV8PZK5</accession>
<dbReference type="InterPro" id="IPR012337">
    <property type="entry name" value="RNaseH-like_sf"/>
</dbReference>
<dbReference type="SMART" id="SM00479">
    <property type="entry name" value="EXOIII"/>
    <property type="match status" value="1"/>
</dbReference>
<dbReference type="PANTHER" id="PTHR30231">
    <property type="entry name" value="DNA POLYMERASE III SUBUNIT EPSILON"/>
    <property type="match status" value="1"/>
</dbReference>
<dbReference type="InterPro" id="IPR000305">
    <property type="entry name" value="GIY-YIG_endonuc"/>
</dbReference>
<evidence type="ECO:0000313" key="3">
    <source>
        <dbReference type="Proteomes" id="UP001595906"/>
    </source>
</evidence>
<comment type="caution">
    <text evidence="2">The sequence shown here is derived from an EMBL/GenBank/DDBJ whole genome shotgun (WGS) entry which is preliminary data.</text>
</comment>
<dbReference type="InterPro" id="IPR035901">
    <property type="entry name" value="GIY-YIG_endonuc_sf"/>
</dbReference>
<dbReference type="Gene3D" id="3.40.1440.10">
    <property type="entry name" value="GIY-YIG endonuclease"/>
    <property type="match status" value="1"/>
</dbReference>
<dbReference type="SUPFAM" id="SSF82771">
    <property type="entry name" value="GIY-YIG endonuclease"/>
    <property type="match status" value="1"/>
</dbReference>
<sequence length="436" mass="49763">MFAVVDIETTGGHANANNITEIAIVLHNGKEIEGKFTSLVNPCMPIQRYVQGLTGITDAMVATAPKFEDLAENIYNLLKDRIFVAHNVNFDYSFVKHQLAQAGYNLTTHKLCTIRLARKIFPDLPKYGLGTVCRELNIELNDRHRAAGDAIATAHLFQLLIQHDTSGELKKMVKKNANQYLPPNLSSQTVDNLPICSGVYYFKNKLGKVIYVGKAKNIKKRVISHFANNKPSKQKQAFLRDIYDVSYKEMDTEFLAALFESIEIKRIWPIYNKSQKHFEHQYGIFIFEDSKGYLRLGIDKKKKILKPLMSFNLVLQAHNTLWSWSKQHNIHPALCFLDKRAKTIDSLPPVNTHNEIVTNLVKKIEKEKETYFIQEASSCILVENGIFYGMGKVAEKNGLHSKNALKAQLTQYPENEILKGMLKQYTLKYPEKVTII</sequence>
<evidence type="ECO:0000259" key="1">
    <source>
        <dbReference type="PROSITE" id="PS50164"/>
    </source>
</evidence>
<dbReference type="CDD" id="cd06127">
    <property type="entry name" value="DEDDh"/>
    <property type="match status" value="1"/>
</dbReference>
<dbReference type="EMBL" id="JBHSDC010000027">
    <property type="protein sequence ID" value="MFC4232881.1"/>
    <property type="molecule type" value="Genomic_DNA"/>
</dbReference>
<dbReference type="Pfam" id="PF01541">
    <property type="entry name" value="GIY-YIG"/>
    <property type="match status" value="1"/>
</dbReference>
<dbReference type="InterPro" id="IPR036397">
    <property type="entry name" value="RNaseH_sf"/>
</dbReference>
<keyword evidence="3" id="KW-1185">Reference proteome</keyword>
<organism evidence="2 3">
    <name type="scientific">Parasediminibacterium paludis</name>
    <dbReference type="NCBI Taxonomy" id="908966"/>
    <lineage>
        <taxon>Bacteria</taxon>
        <taxon>Pseudomonadati</taxon>
        <taxon>Bacteroidota</taxon>
        <taxon>Chitinophagia</taxon>
        <taxon>Chitinophagales</taxon>
        <taxon>Chitinophagaceae</taxon>
        <taxon>Parasediminibacterium</taxon>
    </lineage>
</organism>
<dbReference type="PROSITE" id="PS50164">
    <property type="entry name" value="GIY_YIG"/>
    <property type="match status" value="1"/>
</dbReference>
<dbReference type="InterPro" id="IPR006054">
    <property type="entry name" value="DnaQ"/>
</dbReference>
<name>A0ABV8PZK5_9BACT</name>
<feature type="domain" description="GIY-YIG" evidence="1">
    <location>
        <begin position="195"/>
        <end position="273"/>
    </location>
</feature>
<dbReference type="Proteomes" id="UP001595906">
    <property type="component" value="Unassembled WGS sequence"/>
</dbReference>
<dbReference type="RefSeq" id="WP_379014910.1">
    <property type="nucleotide sequence ID" value="NZ_JBHSDC010000027.1"/>
</dbReference>
<dbReference type="SUPFAM" id="SSF53098">
    <property type="entry name" value="Ribonuclease H-like"/>
    <property type="match status" value="1"/>
</dbReference>
<dbReference type="Pfam" id="PF00929">
    <property type="entry name" value="RNase_T"/>
    <property type="match status" value="1"/>
</dbReference>
<dbReference type="SMART" id="SM00465">
    <property type="entry name" value="GIYc"/>
    <property type="match status" value="1"/>
</dbReference>
<dbReference type="PANTHER" id="PTHR30231:SF37">
    <property type="entry name" value="EXODEOXYRIBONUCLEASE 10"/>
    <property type="match status" value="1"/>
</dbReference>
<dbReference type="InterPro" id="IPR013520">
    <property type="entry name" value="Ribonucl_H"/>
</dbReference>
<gene>
    <name evidence="2" type="ORF">ACFOW1_13345</name>
</gene>
<evidence type="ECO:0000313" key="2">
    <source>
        <dbReference type="EMBL" id="MFC4232881.1"/>
    </source>
</evidence>